<evidence type="ECO:0000313" key="2">
    <source>
        <dbReference type="Proteomes" id="UP001165960"/>
    </source>
</evidence>
<gene>
    <name evidence="1" type="ORF">DSO57_1036910</name>
</gene>
<organism evidence="1 2">
    <name type="scientific">Entomophthora muscae</name>
    <dbReference type="NCBI Taxonomy" id="34485"/>
    <lineage>
        <taxon>Eukaryota</taxon>
        <taxon>Fungi</taxon>
        <taxon>Fungi incertae sedis</taxon>
        <taxon>Zoopagomycota</taxon>
        <taxon>Entomophthoromycotina</taxon>
        <taxon>Entomophthoromycetes</taxon>
        <taxon>Entomophthorales</taxon>
        <taxon>Entomophthoraceae</taxon>
        <taxon>Entomophthora</taxon>
    </lineage>
</organism>
<protein>
    <submittedName>
        <fullName evidence="1">Uncharacterized protein</fullName>
    </submittedName>
</protein>
<name>A0ACC2TA14_9FUNG</name>
<proteinExistence type="predicted"/>
<evidence type="ECO:0000313" key="1">
    <source>
        <dbReference type="EMBL" id="KAJ9071435.1"/>
    </source>
</evidence>
<sequence length="308" mass="34700">MPANFVAPPSIPEDENWVTSQCPEFYAEDALMLSQVIYLGLLWLGLIVLLNPGVTIGKFTKKYLKPRWWLIINSMWIWVVIPHHLETASYYPVISVTTKERQTKKAKASKVPTSSSGKKKEASKQASKNPSPPPPNGSSPPSSSDPQDEQEDYSKKFKASGHVAWDPLAIHNICNVDREFKVPKRFPWYFPIMSVKGGPGYVANNYIFNCNNQKRQTKSKHFVCKDKTCRGWLNTKGWEQVMLEKGEHTFEPPNHLITHMLKWCLVQVIPTTANLCASDLAIKALHTSQTQQSQVGTNTGAVGQIHQQ</sequence>
<accession>A0ACC2TA14</accession>
<dbReference type="EMBL" id="QTSX02003213">
    <property type="protein sequence ID" value="KAJ9071435.1"/>
    <property type="molecule type" value="Genomic_DNA"/>
</dbReference>
<reference evidence="1" key="1">
    <citation type="submission" date="2022-04" db="EMBL/GenBank/DDBJ databases">
        <title>Genome of the entomopathogenic fungus Entomophthora muscae.</title>
        <authorList>
            <person name="Elya C."/>
            <person name="Lovett B.R."/>
            <person name="Lee E."/>
            <person name="Macias A.M."/>
            <person name="Hajek A.E."/>
            <person name="De Bivort B.L."/>
            <person name="Kasson M.T."/>
            <person name="De Fine Licht H.H."/>
            <person name="Stajich J.E."/>
        </authorList>
    </citation>
    <scope>NUCLEOTIDE SEQUENCE</scope>
    <source>
        <strain evidence="1">Berkeley</strain>
    </source>
</reference>
<keyword evidence="2" id="KW-1185">Reference proteome</keyword>
<comment type="caution">
    <text evidence="1">The sequence shown here is derived from an EMBL/GenBank/DDBJ whole genome shotgun (WGS) entry which is preliminary data.</text>
</comment>
<dbReference type="Proteomes" id="UP001165960">
    <property type="component" value="Unassembled WGS sequence"/>
</dbReference>